<keyword evidence="1" id="KW-0812">Transmembrane</keyword>
<name>A0A151INC2_9HYME</name>
<dbReference type="EMBL" id="KQ976940">
    <property type="protein sequence ID" value="KYN06956.1"/>
    <property type="molecule type" value="Genomic_DNA"/>
</dbReference>
<keyword evidence="1" id="KW-1133">Transmembrane helix</keyword>
<reference evidence="2 3" key="1">
    <citation type="submission" date="2016-03" db="EMBL/GenBank/DDBJ databases">
        <title>Cyphomyrmex costatus WGS genome.</title>
        <authorList>
            <person name="Nygaard S."/>
            <person name="Hu H."/>
            <person name="Boomsma J."/>
            <person name="Zhang G."/>
        </authorList>
    </citation>
    <scope>NUCLEOTIDE SEQUENCE [LARGE SCALE GENOMIC DNA]</scope>
    <source>
        <strain evidence="2">MS0001</strain>
        <tissue evidence="2">Whole body</tissue>
    </source>
</reference>
<evidence type="ECO:0000313" key="3">
    <source>
        <dbReference type="Proteomes" id="UP000078542"/>
    </source>
</evidence>
<keyword evidence="1" id="KW-0472">Membrane</keyword>
<proteinExistence type="predicted"/>
<sequence length="507" mass="56724">MDDSPSVAGQSAFPTSAPFSTWISPNNFGDFHPNPLMSLLTGNGQIEYPVEAVGAISRIHVSKRQRAIPIIFLATLLQICVSTLPAIEILYPDARHAKAMAPLRHVRFYCDDSDTDIIELEEGRTRMGVNNGQAARKVGFREKGEARSLLTRITGCGFDESQREGHAYYCNWQCCEMIGRVYSRGRRVPAATTLPGESVFAPGCPRQIFGADTLWVTPGGRQLRRRGQSIHDYDRAPAASCSERRVYACDKTGRTHRGISRVGNCFEEHGHACQCRKMVVKVPQRLDHPGTWRYSGVFRSRRLTSINYYSHRFKGKMLGDQKMTSAVITVMKGVHWMLQEARSSYNDDVPLSVKSFARRSRRTPEKVAIQQNSASTGTKAYVIAADTERMKIAVVQWREVEAHNLSNVDAKPLTLPCSVIAHLTKPRCETSTFPSSLSSEGYRVVQIHQLFSPTKRSPGILRALAFYQRKRDSRLIVPAHARLSTKFSTYIPNGTKTYRGELPGISV</sequence>
<accession>A0A151INC2</accession>
<dbReference type="AlphaFoldDB" id="A0A151INC2"/>
<protein>
    <submittedName>
        <fullName evidence="2">Uncharacterized protein</fullName>
    </submittedName>
</protein>
<evidence type="ECO:0000256" key="1">
    <source>
        <dbReference type="SAM" id="Phobius"/>
    </source>
</evidence>
<dbReference type="Proteomes" id="UP000078542">
    <property type="component" value="Unassembled WGS sequence"/>
</dbReference>
<feature type="transmembrane region" description="Helical" evidence="1">
    <location>
        <begin position="67"/>
        <end position="87"/>
    </location>
</feature>
<evidence type="ECO:0000313" key="2">
    <source>
        <dbReference type="EMBL" id="KYN06956.1"/>
    </source>
</evidence>
<keyword evidence="3" id="KW-1185">Reference proteome</keyword>
<organism evidence="2 3">
    <name type="scientific">Cyphomyrmex costatus</name>
    <dbReference type="NCBI Taxonomy" id="456900"/>
    <lineage>
        <taxon>Eukaryota</taxon>
        <taxon>Metazoa</taxon>
        <taxon>Ecdysozoa</taxon>
        <taxon>Arthropoda</taxon>
        <taxon>Hexapoda</taxon>
        <taxon>Insecta</taxon>
        <taxon>Pterygota</taxon>
        <taxon>Neoptera</taxon>
        <taxon>Endopterygota</taxon>
        <taxon>Hymenoptera</taxon>
        <taxon>Apocrita</taxon>
        <taxon>Aculeata</taxon>
        <taxon>Formicoidea</taxon>
        <taxon>Formicidae</taxon>
        <taxon>Myrmicinae</taxon>
        <taxon>Cyphomyrmex</taxon>
    </lineage>
</organism>
<gene>
    <name evidence="2" type="ORF">ALC62_02079</name>
</gene>